<dbReference type="Proteomes" id="UP001501079">
    <property type="component" value="Unassembled WGS sequence"/>
</dbReference>
<dbReference type="InterPro" id="IPR001547">
    <property type="entry name" value="Glyco_hydro_5"/>
</dbReference>
<comment type="caution">
    <text evidence="9">The sequence shown here is derived from an EMBL/GenBank/DDBJ whole genome shotgun (WGS) entry which is preliminary data.</text>
</comment>
<organism evidence="9 10">
    <name type="scientific">Gryllotalpicola koreensis</name>
    <dbReference type="NCBI Taxonomy" id="993086"/>
    <lineage>
        <taxon>Bacteria</taxon>
        <taxon>Bacillati</taxon>
        <taxon>Actinomycetota</taxon>
        <taxon>Actinomycetes</taxon>
        <taxon>Micrococcales</taxon>
        <taxon>Microbacteriaceae</taxon>
        <taxon>Gryllotalpicola</taxon>
    </lineage>
</organism>
<sequence>MSERAPEPHRGVSRRGLLVGGGVAAAAAAGTALLNPLAASASTAVAAQGSLPNPWDFGRGAYVSRRGSSLLAGGKPWRFGGTNTYYLHTSSHYMIDSALDNAGQLGLKVVRAWAFSDGAAGGQNVVLQSAPYKYDESAFDSLDYAVYKAGQLGIKLVLALTNNWGDYGGMPQYVKWFHPSLSDDEYGDATGNTPNHDLFYTDPQIRAAYSAYVAHVITRVNRYTGLAYRDDPTIMTWELANEPRNRSAGTGFGNTDGAALLK</sequence>
<evidence type="ECO:0000256" key="6">
    <source>
        <dbReference type="ARBA" id="ARBA00022801"/>
    </source>
</evidence>
<dbReference type="Gene3D" id="3.20.20.80">
    <property type="entry name" value="Glycosidases"/>
    <property type="match status" value="1"/>
</dbReference>
<comment type="subcellular location">
    <subcellularLocation>
        <location evidence="2">Secreted</location>
    </subcellularLocation>
</comment>
<evidence type="ECO:0000313" key="10">
    <source>
        <dbReference type="Proteomes" id="UP001501079"/>
    </source>
</evidence>
<keyword evidence="7" id="KW-0326">Glycosidase</keyword>
<dbReference type="InterPro" id="IPR017853">
    <property type="entry name" value="GH"/>
</dbReference>
<dbReference type="RefSeq" id="WP_344752053.1">
    <property type="nucleotide sequence ID" value="NZ_BAABBW010000001.1"/>
</dbReference>
<proteinExistence type="predicted"/>
<name>A0ABP7ZU81_9MICO</name>
<protein>
    <recommendedName>
        <fullName evidence="3">mannan endo-1,4-beta-mannosidase</fullName>
        <ecNumber evidence="3">3.2.1.78</ecNumber>
    </recommendedName>
</protein>
<gene>
    <name evidence="9" type="ORF">GCM10022287_08760</name>
</gene>
<dbReference type="EC" id="3.2.1.78" evidence="3"/>
<evidence type="ECO:0000256" key="2">
    <source>
        <dbReference type="ARBA" id="ARBA00004613"/>
    </source>
</evidence>
<accession>A0ABP7ZU81</accession>
<dbReference type="InterPro" id="IPR045053">
    <property type="entry name" value="MAN-like"/>
</dbReference>
<dbReference type="PANTHER" id="PTHR31451">
    <property type="match status" value="1"/>
</dbReference>
<dbReference type="PROSITE" id="PS51318">
    <property type="entry name" value="TAT"/>
    <property type="match status" value="1"/>
</dbReference>
<keyword evidence="5" id="KW-0732">Signal</keyword>
<evidence type="ECO:0000256" key="4">
    <source>
        <dbReference type="ARBA" id="ARBA00022525"/>
    </source>
</evidence>
<evidence type="ECO:0000256" key="5">
    <source>
        <dbReference type="ARBA" id="ARBA00022729"/>
    </source>
</evidence>
<dbReference type="PANTHER" id="PTHR31451:SF39">
    <property type="entry name" value="MANNAN ENDO-1,4-BETA-MANNOSIDASE 1"/>
    <property type="match status" value="1"/>
</dbReference>
<dbReference type="InterPro" id="IPR006311">
    <property type="entry name" value="TAT_signal"/>
</dbReference>
<dbReference type="Pfam" id="PF26410">
    <property type="entry name" value="GH5_mannosidase"/>
    <property type="match status" value="1"/>
</dbReference>
<dbReference type="SUPFAM" id="SSF51445">
    <property type="entry name" value="(Trans)glycosidases"/>
    <property type="match status" value="1"/>
</dbReference>
<comment type="catalytic activity">
    <reaction evidence="1">
        <text>Random hydrolysis of (1-&gt;4)-beta-D-mannosidic linkages in mannans, galactomannans and glucomannans.</text>
        <dbReference type="EC" id="3.2.1.78"/>
    </reaction>
</comment>
<reference evidence="10" key="1">
    <citation type="journal article" date="2019" name="Int. J. Syst. Evol. Microbiol.">
        <title>The Global Catalogue of Microorganisms (GCM) 10K type strain sequencing project: providing services to taxonomists for standard genome sequencing and annotation.</title>
        <authorList>
            <consortium name="The Broad Institute Genomics Platform"/>
            <consortium name="The Broad Institute Genome Sequencing Center for Infectious Disease"/>
            <person name="Wu L."/>
            <person name="Ma J."/>
        </authorList>
    </citation>
    <scope>NUCLEOTIDE SEQUENCE [LARGE SCALE GENOMIC DNA]</scope>
    <source>
        <strain evidence="10">JCM 17591</strain>
    </source>
</reference>
<keyword evidence="4" id="KW-0964">Secreted</keyword>
<evidence type="ECO:0000313" key="9">
    <source>
        <dbReference type="EMBL" id="GAA4170603.1"/>
    </source>
</evidence>
<evidence type="ECO:0000256" key="7">
    <source>
        <dbReference type="ARBA" id="ARBA00023295"/>
    </source>
</evidence>
<keyword evidence="6" id="KW-0378">Hydrolase</keyword>
<evidence type="ECO:0000256" key="1">
    <source>
        <dbReference type="ARBA" id="ARBA00001678"/>
    </source>
</evidence>
<evidence type="ECO:0000256" key="3">
    <source>
        <dbReference type="ARBA" id="ARBA00012706"/>
    </source>
</evidence>
<feature type="domain" description="Glycoside hydrolase family 5" evidence="8">
    <location>
        <begin position="63"/>
        <end position="247"/>
    </location>
</feature>
<evidence type="ECO:0000259" key="8">
    <source>
        <dbReference type="Pfam" id="PF26410"/>
    </source>
</evidence>
<keyword evidence="10" id="KW-1185">Reference proteome</keyword>
<dbReference type="EMBL" id="BAABBW010000001">
    <property type="protein sequence ID" value="GAA4170603.1"/>
    <property type="molecule type" value="Genomic_DNA"/>
</dbReference>